<feature type="domain" description="Cation efflux protein transmembrane" evidence="7">
    <location>
        <begin position="31"/>
        <end position="222"/>
    </location>
</feature>
<dbReference type="InterPro" id="IPR050291">
    <property type="entry name" value="CDF_Transporter"/>
</dbReference>
<accession>A0A0G3XC73</accession>
<dbReference type="AlphaFoldDB" id="A0A0G3XC73"/>
<evidence type="ECO:0000313" key="9">
    <source>
        <dbReference type="Proteomes" id="UP000037643"/>
    </source>
</evidence>
<dbReference type="PANTHER" id="PTHR43840:SF15">
    <property type="entry name" value="MITOCHONDRIAL METAL TRANSPORTER 1-RELATED"/>
    <property type="match status" value="1"/>
</dbReference>
<keyword evidence="5 6" id="KW-0472">Membrane</keyword>
<organism evidence="8 9">
    <name type="scientific">Pelagerythrobacter marensis</name>
    <dbReference type="NCBI Taxonomy" id="543877"/>
    <lineage>
        <taxon>Bacteria</taxon>
        <taxon>Pseudomonadati</taxon>
        <taxon>Pseudomonadota</taxon>
        <taxon>Alphaproteobacteria</taxon>
        <taxon>Sphingomonadales</taxon>
        <taxon>Erythrobacteraceae</taxon>
        <taxon>Pelagerythrobacter</taxon>
    </lineage>
</organism>
<evidence type="ECO:0000256" key="6">
    <source>
        <dbReference type="SAM" id="Phobius"/>
    </source>
</evidence>
<evidence type="ECO:0000256" key="3">
    <source>
        <dbReference type="ARBA" id="ARBA00022692"/>
    </source>
</evidence>
<dbReference type="EMBL" id="CP011805">
    <property type="protein sequence ID" value="AKM08003.1"/>
    <property type="molecule type" value="Genomic_DNA"/>
</dbReference>
<evidence type="ECO:0000256" key="5">
    <source>
        <dbReference type="ARBA" id="ARBA00023136"/>
    </source>
</evidence>
<dbReference type="SUPFAM" id="SSF161111">
    <property type="entry name" value="Cation efflux protein transmembrane domain-like"/>
    <property type="match status" value="1"/>
</dbReference>
<dbReference type="InterPro" id="IPR027469">
    <property type="entry name" value="Cation_efflux_TMD_sf"/>
</dbReference>
<feature type="transmembrane region" description="Helical" evidence="6">
    <location>
        <begin position="78"/>
        <end position="103"/>
    </location>
</feature>
<dbReference type="InterPro" id="IPR058533">
    <property type="entry name" value="Cation_efflux_TM"/>
</dbReference>
<feature type="transmembrane region" description="Helical" evidence="6">
    <location>
        <begin position="20"/>
        <end position="40"/>
    </location>
</feature>
<evidence type="ECO:0000256" key="4">
    <source>
        <dbReference type="ARBA" id="ARBA00022989"/>
    </source>
</evidence>
<dbReference type="STRING" id="543877.AM2010_1941"/>
<dbReference type="Gene3D" id="1.20.1510.10">
    <property type="entry name" value="Cation efflux protein transmembrane domain"/>
    <property type="match status" value="1"/>
</dbReference>
<feature type="transmembrane region" description="Helical" evidence="6">
    <location>
        <begin position="128"/>
        <end position="150"/>
    </location>
</feature>
<protein>
    <submittedName>
        <fullName evidence="8">Cation diffusion facilitator family transporter</fullName>
    </submittedName>
</protein>
<proteinExistence type="predicted"/>
<feature type="transmembrane region" description="Helical" evidence="6">
    <location>
        <begin position="46"/>
        <end position="66"/>
    </location>
</feature>
<dbReference type="OrthoDB" id="9806522at2"/>
<dbReference type="PANTHER" id="PTHR43840">
    <property type="entry name" value="MITOCHONDRIAL METAL TRANSPORTER 1-RELATED"/>
    <property type="match status" value="1"/>
</dbReference>
<name>A0A0G3XC73_9SPHN</name>
<keyword evidence="4 6" id="KW-1133">Transmembrane helix</keyword>
<keyword evidence="2" id="KW-0813">Transport</keyword>
<sequence>MNELPQDIQPAMAKARKLEWWTLLGMGSVVVVMYFAMGSSQAMKTAFLEDMLGLVPAATFLISASLERRKPTEFYPHGFVRVNSLAFLTSAVVLCAMGLWLLYDGLTGLMKQEHPTIGPVTLFGQTFWMGWLMIAALAYSVVIPVVLGRLKTPVAKQLRDKVLHTDADMQKADWHTGVAGIAGIVGVGLGFWWADSAAAAAISVSILYDGIKNVRTAGAELLDGAPRALASAKLSPEAERLCRRLAERWPGADIRLRESGRYILADVRGVHPPPQLPSLDELMADDPAWRLAQLSFTPPGCARGLVED</sequence>
<dbReference type="GO" id="GO:0016020">
    <property type="term" value="C:membrane"/>
    <property type="evidence" value="ECO:0007669"/>
    <property type="project" value="UniProtKB-SubCell"/>
</dbReference>
<evidence type="ECO:0000313" key="8">
    <source>
        <dbReference type="EMBL" id="AKM08003.1"/>
    </source>
</evidence>
<dbReference type="GO" id="GO:0008324">
    <property type="term" value="F:monoatomic cation transmembrane transporter activity"/>
    <property type="evidence" value="ECO:0007669"/>
    <property type="project" value="InterPro"/>
</dbReference>
<reference evidence="8 9" key="1">
    <citation type="submission" date="2015-06" db="EMBL/GenBank/DDBJ databases">
        <authorList>
            <person name="Kim K.M."/>
        </authorList>
    </citation>
    <scope>NUCLEOTIDE SEQUENCE [LARGE SCALE GENOMIC DNA]</scope>
    <source>
        <strain evidence="8 9">KCTC 22370</strain>
    </source>
</reference>
<dbReference type="PATRIC" id="fig|543877.4.peg.1970"/>
<evidence type="ECO:0000259" key="7">
    <source>
        <dbReference type="Pfam" id="PF01545"/>
    </source>
</evidence>
<dbReference type="KEGG" id="amx:AM2010_1941"/>
<gene>
    <name evidence="8" type="ORF">AM2010_1941</name>
</gene>
<evidence type="ECO:0000256" key="2">
    <source>
        <dbReference type="ARBA" id="ARBA00022448"/>
    </source>
</evidence>
<dbReference type="Proteomes" id="UP000037643">
    <property type="component" value="Chromosome"/>
</dbReference>
<evidence type="ECO:0000256" key="1">
    <source>
        <dbReference type="ARBA" id="ARBA00004141"/>
    </source>
</evidence>
<dbReference type="Pfam" id="PF01545">
    <property type="entry name" value="Cation_efflux"/>
    <property type="match status" value="1"/>
</dbReference>
<keyword evidence="3 6" id="KW-0812">Transmembrane</keyword>
<keyword evidence="9" id="KW-1185">Reference proteome</keyword>
<comment type="subcellular location">
    <subcellularLocation>
        <location evidence="1">Membrane</location>
        <topology evidence="1">Multi-pass membrane protein</topology>
    </subcellularLocation>
</comment>